<dbReference type="AlphaFoldDB" id="A0AB33K082"/>
<protein>
    <submittedName>
        <fullName evidence="1">Uncharacterized protein</fullName>
    </submittedName>
</protein>
<name>A0AB33K082_9ACTN</name>
<gene>
    <name evidence="1" type="ORF">KCMC57_17010</name>
</gene>
<evidence type="ECO:0000313" key="1">
    <source>
        <dbReference type="EMBL" id="BFP45333.1"/>
    </source>
</evidence>
<proteinExistence type="predicted"/>
<accession>A0AB33K082</accession>
<dbReference type="EMBL" id="AP035881">
    <property type="protein sequence ID" value="BFP45333.1"/>
    <property type="molecule type" value="Genomic_DNA"/>
</dbReference>
<organism evidence="1">
    <name type="scientific">Kitasatospora sp. CMC57</name>
    <dbReference type="NCBI Taxonomy" id="3231513"/>
    <lineage>
        <taxon>Bacteria</taxon>
        <taxon>Bacillati</taxon>
        <taxon>Actinomycetota</taxon>
        <taxon>Actinomycetes</taxon>
        <taxon>Kitasatosporales</taxon>
        <taxon>Streptomycetaceae</taxon>
        <taxon>Kitasatospora</taxon>
    </lineage>
</organism>
<dbReference type="RefSeq" id="WP_407987847.1">
    <property type="nucleotide sequence ID" value="NZ_AP035881.2"/>
</dbReference>
<sequence length="169" mass="19443">MTVQFTPAPPGTDLGPLPRRSALGLWLQFTLQWLYLVPWIAFYELCELGTIGECVAEDSWRKHVLTLSRYRLERRGTQQEWEAWADRALEVGTRTALHAEQSKRTENAAGNRRYKHKEGEPTTFIRQRYYRGIGKGGVAALAARRGWDVDWNSHTSRQVHLVRRGPIAV</sequence>
<reference evidence="1" key="1">
    <citation type="submission" date="2024-07" db="EMBL/GenBank/DDBJ databases">
        <title>Complete genome sequences of cellulolytic bacteria, Kitasatospora sp. CMC57 and Streptomyces sp. CMC78, isolated from Japanese agricultural soil.</title>
        <authorList>
            <person name="Hashimoto T."/>
            <person name="Ito M."/>
            <person name="Iwamoto M."/>
            <person name="Fukahori D."/>
            <person name="Shoda T."/>
            <person name="Sakoda M."/>
            <person name="Morohoshi T."/>
            <person name="Mitsuboshi M."/>
            <person name="Nishizawa T."/>
        </authorList>
    </citation>
    <scope>NUCLEOTIDE SEQUENCE</scope>
    <source>
        <strain evidence="1">CMC57</strain>
    </source>
</reference>